<organism evidence="6 7">
    <name type="scientific">Heterodermia speciosa</name>
    <dbReference type="NCBI Taxonomy" id="116794"/>
    <lineage>
        <taxon>Eukaryota</taxon>
        <taxon>Fungi</taxon>
        <taxon>Dikarya</taxon>
        <taxon>Ascomycota</taxon>
        <taxon>Pezizomycotina</taxon>
        <taxon>Lecanoromycetes</taxon>
        <taxon>OSLEUM clade</taxon>
        <taxon>Lecanoromycetidae</taxon>
        <taxon>Caliciales</taxon>
        <taxon>Physciaceae</taxon>
        <taxon>Heterodermia</taxon>
    </lineage>
</organism>
<keyword evidence="7" id="KW-1185">Reference proteome</keyword>
<protein>
    <submittedName>
        <fullName evidence="6">Uncharacterized protein</fullName>
    </submittedName>
</protein>
<feature type="region of interest" description="Disordered" evidence="3">
    <location>
        <begin position="1"/>
        <end position="28"/>
    </location>
</feature>
<dbReference type="OrthoDB" id="5389929at2759"/>
<keyword evidence="2" id="KW-0175">Coiled coil</keyword>
<accession>A0A8H3I937</accession>
<feature type="domain" description="Nephrocystin 3-like N-terminal" evidence="5">
    <location>
        <begin position="321"/>
        <end position="494"/>
    </location>
</feature>
<evidence type="ECO:0000256" key="3">
    <source>
        <dbReference type="SAM" id="MobiDB-lite"/>
    </source>
</evidence>
<evidence type="ECO:0000313" key="6">
    <source>
        <dbReference type="EMBL" id="CAF9909638.1"/>
    </source>
</evidence>
<dbReference type="InterPro" id="IPR056125">
    <property type="entry name" value="DUF7708"/>
</dbReference>
<reference evidence="6" key="1">
    <citation type="submission" date="2021-03" db="EMBL/GenBank/DDBJ databases">
        <authorList>
            <person name="Tagirdzhanova G."/>
        </authorList>
    </citation>
    <scope>NUCLEOTIDE SEQUENCE</scope>
</reference>
<feature type="coiled-coil region" evidence="2">
    <location>
        <begin position="216"/>
        <end position="265"/>
    </location>
</feature>
<keyword evidence="1" id="KW-0677">Repeat</keyword>
<name>A0A8H3I937_9LECA</name>
<evidence type="ECO:0000259" key="5">
    <source>
        <dbReference type="Pfam" id="PF24883"/>
    </source>
</evidence>
<dbReference type="Pfam" id="PF24883">
    <property type="entry name" value="NPHP3_N"/>
    <property type="match status" value="1"/>
</dbReference>
<dbReference type="AlphaFoldDB" id="A0A8H3I937"/>
<feature type="domain" description="DUF7708" evidence="4">
    <location>
        <begin position="100"/>
        <end position="231"/>
    </location>
</feature>
<dbReference type="Proteomes" id="UP000664521">
    <property type="component" value="Unassembled WGS sequence"/>
</dbReference>
<evidence type="ECO:0000313" key="7">
    <source>
        <dbReference type="Proteomes" id="UP000664521"/>
    </source>
</evidence>
<proteinExistence type="predicted"/>
<dbReference type="Pfam" id="PF24809">
    <property type="entry name" value="DUF7708"/>
    <property type="match status" value="1"/>
</dbReference>
<dbReference type="InterPro" id="IPR056884">
    <property type="entry name" value="NPHP3-like_N"/>
</dbReference>
<evidence type="ECO:0000256" key="2">
    <source>
        <dbReference type="SAM" id="Coils"/>
    </source>
</evidence>
<sequence length="530" mass="61477">MSSKDHDTELTTHRFASPNLEAVETSEREQEKFRDWVKKSKNLSEDEKAVLDFDSVEAFDSYWETTRNALDTFEDSHGNGCGLWARRYQKSAAVVQPFLDDFSPIIRIVKDLGAPYGGAAVGTLSLLFVVADNKNAMEQSLCSAIKAIGDRLPGLKLFEQIYNGTDALDIALQNQIVSAYQCFINFCIMAIQYYRGCGRRRWLKALQPANSFAEKADEVQAHIEQIRRLCEELLTKNVDLIKRSNEKLKEDNIELKAQIRELQKGHDHDRLAEIQNLLDLNDFSEEEHRMQWNRHAQAVDMDDDLNVEILQQMRGPELHTFRAREDYQSWSNSEQSCLLVLSGYNNEHADQCWASPVATRLVEDFDRQKLRPFYAYYAMAQYGKLLHDILSVILLQLLRQKSSALRDEQRYSELRTKLGNLRQIVNDDRERAIAMERVAVRVVKFFDESETVYIVVDRADRCRDVQKDIDHRKPLLKILVKMVEEARCKLRVLVVMDGHSWPEKKYRDNVGVKIEERFVVCSATQQIRDD</sequence>
<dbReference type="EMBL" id="CAJPDS010000008">
    <property type="protein sequence ID" value="CAF9909638.1"/>
    <property type="molecule type" value="Genomic_DNA"/>
</dbReference>
<gene>
    <name evidence="6" type="ORF">HETSPECPRED_009483</name>
</gene>
<evidence type="ECO:0000259" key="4">
    <source>
        <dbReference type="Pfam" id="PF24809"/>
    </source>
</evidence>
<feature type="compositionally biased region" description="Basic and acidic residues" evidence="3">
    <location>
        <begin position="1"/>
        <end position="12"/>
    </location>
</feature>
<evidence type="ECO:0000256" key="1">
    <source>
        <dbReference type="ARBA" id="ARBA00022737"/>
    </source>
</evidence>
<comment type="caution">
    <text evidence="6">The sequence shown here is derived from an EMBL/GenBank/DDBJ whole genome shotgun (WGS) entry which is preliminary data.</text>
</comment>